<evidence type="ECO:0000313" key="10">
    <source>
        <dbReference type="Proteomes" id="UP000234384"/>
    </source>
</evidence>
<dbReference type="GO" id="GO:0009318">
    <property type="term" value="C:exodeoxyribonuclease VII complex"/>
    <property type="evidence" value="ECO:0007669"/>
    <property type="project" value="UniProtKB-UniRule"/>
</dbReference>
<evidence type="ECO:0000259" key="8">
    <source>
        <dbReference type="Pfam" id="PF13742"/>
    </source>
</evidence>
<comment type="similarity">
    <text evidence="5 6">Belongs to the XseA family.</text>
</comment>
<proteinExistence type="inferred from homology"/>
<dbReference type="PANTHER" id="PTHR30008:SF0">
    <property type="entry name" value="EXODEOXYRIBONUCLEASE 7 LARGE SUBUNIT"/>
    <property type="match status" value="1"/>
</dbReference>
<dbReference type="InterPro" id="IPR012340">
    <property type="entry name" value="NA-bd_OB-fold"/>
</dbReference>
<evidence type="ECO:0000256" key="2">
    <source>
        <dbReference type="ARBA" id="ARBA00022722"/>
    </source>
</evidence>
<evidence type="ECO:0000256" key="5">
    <source>
        <dbReference type="HAMAP-Rule" id="MF_00378"/>
    </source>
</evidence>
<feature type="domain" description="OB-fold nucleic acid binding" evidence="8">
    <location>
        <begin position="18"/>
        <end position="107"/>
    </location>
</feature>
<feature type="domain" description="Exonuclease VII large subunit C-terminal" evidence="7">
    <location>
        <begin position="136"/>
        <end position="444"/>
    </location>
</feature>
<evidence type="ECO:0000256" key="4">
    <source>
        <dbReference type="ARBA" id="ARBA00022839"/>
    </source>
</evidence>
<dbReference type="RefSeq" id="WP_101954084.1">
    <property type="nucleotide sequence ID" value="NZ_PKHE01000006.1"/>
</dbReference>
<name>A0A2I1K1Q1_9LACT</name>
<evidence type="ECO:0000259" key="7">
    <source>
        <dbReference type="Pfam" id="PF02601"/>
    </source>
</evidence>
<dbReference type="Pfam" id="PF02601">
    <property type="entry name" value="Exonuc_VII_L"/>
    <property type="match status" value="1"/>
</dbReference>
<dbReference type="NCBIfam" id="TIGR00237">
    <property type="entry name" value="xseA"/>
    <property type="match status" value="1"/>
</dbReference>
<comment type="subunit">
    <text evidence="5">Heterooligomer composed of large and small subunits.</text>
</comment>
<accession>A0A2I1K1Q1</accession>
<reference evidence="9 10" key="1">
    <citation type="submission" date="2017-12" db="EMBL/GenBank/DDBJ databases">
        <title>Phylogenetic diversity of female urinary microbiome.</title>
        <authorList>
            <person name="Thomas-White K."/>
            <person name="Wolfe A.J."/>
        </authorList>
    </citation>
    <scope>NUCLEOTIDE SEQUENCE [LARGE SCALE GENOMIC DNA]</scope>
    <source>
        <strain evidence="9 10">UMB0898</strain>
    </source>
</reference>
<dbReference type="Pfam" id="PF13742">
    <property type="entry name" value="tRNA_anti_2"/>
    <property type="match status" value="1"/>
</dbReference>
<evidence type="ECO:0000256" key="1">
    <source>
        <dbReference type="ARBA" id="ARBA00022490"/>
    </source>
</evidence>
<dbReference type="GO" id="GO:0003676">
    <property type="term" value="F:nucleic acid binding"/>
    <property type="evidence" value="ECO:0007669"/>
    <property type="project" value="InterPro"/>
</dbReference>
<dbReference type="InterPro" id="IPR025824">
    <property type="entry name" value="OB-fold_nuc-bd_dom"/>
</dbReference>
<dbReference type="Proteomes" id="UP000234384">
    <property type="component" value="Unassembled WGS sequence"/>
</dbReference>
<comment type="function">
    <text evidence="5">Bidirectionally degrades single-stranded DNA into large acid-insoluble oligonucleotides, which are then degraded further into small acid-soluble oligonucleotides.</text>
</comment>
<keyword evidence="2 5" id="KW-0540">Nuclease</keyword>
<keyword evidence="1 5" id="KW-0963">Cytoplasm</keyword>
<dbReference type="CDD" id="cd04489">
    <property type="entry name" value="ExoVII_LU_OBF"/>
    <property type="match status" value="1"/>
</dbReference>
<dbReference type="Gene3D" id="2.40.50.140">
    <property type="entry name" value="Nucleic acid-binding proteins"/>
    <property type="match status" value="1"/>
</dbReference>
<dbReference type="AlphaFoldDB" id="A0A2I1K1Q1"/>
<dbReference type="EC" id="3.1.11.6" evidence="5"/>
<protein>
    <recommendedName>
        <fullName evidence="5">Exodeoxyribonuclease 7 large subunit</fullName>
        <ecNumber evidence="5">3.1.11.6</ecNumber>
    </recommendedName>
    <alternativeName>
        <fullName evidence="5">Exodeoxyribonuclease VII large subunit</fullName>
        <shortName evidence="5">Exonuclease VII large subunit</shortName>
    </alternativeName>
</protein>
<comment type="catalytic activity">
    <reaction evidence="5 6">
        <text>Exonucleolytic cleavage in either 5'- to 3'- or 3'- to 5'-direction to yield nucleoside 5'-phosphates.</text>
        <dbReference type="EC" id="3.1.11.6"/>
    </reaction>
</comment>
<dbReference type="InterPro" id="IPR020579">
    <property type="entry name" value="Exonuc_VII_lsu_C"/>
</dbReference>
<evidence type="ECO:0000313" key="9">
    <source>
        <dbReference type="EMBL" id="PKY89590.1"/>
    </source>
</evidence>
<dbReference type="PANTHER" id="PTHR30008">
    <property type="entry name" value="EXODEOXYRIBONUCLEASE 7 LARGE SUBUNIT"/>
    <property type="match status" value="1"/>
</dbReference>
<dbReference type="GO" id="GO:0008855">
    <property type="term" value="F:exodeoxyribonuclease VII activity"/>
    <property type="evidence" value="ECO:0007669"/>
    <property type="project" value="UniProtKB-UniRule"/>
</dbReference>
<dbReference type="HAMAP" id="MF_00378">
    <property type="entry name" value="Exonuc_7_L"/>
    <property type="match status" value="1"/>
</dbReference>
<organism evidence="9 10">
    <name type="scientific">Falseniella ignava</name>
    <dbReference type="NCBI Taxonomy" id="137730"/>
    <lineage>
        <taxon>Bacteria</taxon>
        <taxon>Bacillati</taxon>
        <taxon>Bacillota</taxon>
        <taxon>Bacilli</taxon>
        <taxon>Lactobacillales</taxon>
        <taxon>Aerococcaceae</taxon>
        <taxon>Falseniella</taxon>
    </lineage>
</organism>
<dbReference type="OrthoDB" id="9802795at2"/>
<keyword evidence="3 5" id="KW-0378">Hydrolase</keyword>
<gene>
    <name evidence="5" type="primary">xseA</name>
    <name evidence="9" type="ORF">CYJ57_03450</name>
</gene>
<comment type="subcellular location">
    <subcellularLocation>
        <location evidence="5 6">Cytoplasm</location>
    </subcellularLocation>
</comment>
<evidence type="ECO:0000256" key="3">
    <source>
        <dbReference type="ARBA" id="ARBA00022801"/>
    </source>
</evidence>
<dbReference type="EMBL" id="PKHE01000006">
    <property type="protein sequence ID" value="PKY89590.1"/>
    <property type="molecule type" value="Genomic_DNA"/>
</dbReference>
<dbReference type="GO" id="GO:0006308">
    <property type="term" value="P:DNA catabolic process"/>
    <property type="evidence" value="ECO:0007669"/>
    <property type="project" value="UniProtKB-UniRule"/>
</dbReference>
<evidence type="ECO:0000256" key="6">
    <source>
        <dbReference type="RuleBase" id="RU004355"/>
    </source>
</evidence>
<keyword evidence="4 5" id="KW-0269">Exonuclease</keyword>
<dbReference type="InterPro" id="IPR003753">
    <property type="entry name" value="Exonuc_VII_L"/>
</dbReference>
<dbReference type="GO" id="GO:0005737">
    <property type="term" value="C:cytoplasm"/>
    <property type="evidence" value="ECO:0007669"/>
    <property type="project" value="UniProtKB-SubCell"/>
</dbReference>
<sequence>MKTHNPNAHAQPYLTPGALTEYIKRKFDNDPHLQQVHVVGEISNYRPRATHQYFSLKDERAVINVVMFKSAFSKVKFKLEDGMKVRAIGRVSVFEKSGQYQLYIDHLEPDGIGSLYLAFEQIKEKFLKAGLFDLPKKPIPKYPQNIAVITSESGSVIHDIRTTLYRRNPLVQYHLFPTKVQGDDAPDLIIEQFKNIEKQTERYDLVILARGGGSIEDLWAFNNEALAMEIINCSLPVITSIGHETDTTLADLVSDCRAATPTAAAEIATTPLNDILLQLSNAAYHLTSTLNHQISQYNQKLQHIQQHPLFTQRDQLLAPYLQRLDMANERLSISSQLRYQNEVAKLEQYRYRLQSQSVQQMMQQSGIRLKQYCQLMDTTFNNIIKLKTQKMTGLKQIITAYDPNQYLQRGYAMVLSEGQVVTSIQQVAQEQRLNIQLKDGYLDVEVKSILSQDEK</sequence>
<comment type="caution">
    <text evidence="9">The sequence shown here is derived from an EMBL/GenBank/DDBJ whole genome shotgun (WGS) entry which is preliminary data.</text>
</comment>